<dbReference type="Pfam" id="PF07508">
    <property type="entry name" value="Recombinase"/>
    <property type="match status" value="1"/>
</dbReference>
<protein>
    <recommendedName>
        <fullName evidence="10">Recombinase domain-containing protein</fullName>
    </recommendedName>
</protein>
<evidence type="ECO:0000256" key="1">
    <source>
        <dbReference type="ARBA" id="ARBA00022908"/>
    </source>
</evidence>
<organism evidence="8 9">
    <name type="scientific">Candidatus Nomurabacteria bacterium RIFCSPHIGHO2_02_FULL_41_18</name>
    <dbReference type="NCBI Taxonomy" id="1801754"/>
    <lineage>
        <taxon>Bacteria</taxon>
        <taxon>Candidatus Nomuraibacteriota</taxon>
    </lineage>
</organism>
<name>A0A1F6W797_9BACT</name>
<dbReference type="GO" id="GO:0003677">
    <property type="term" value="F:DNA binding"/>
    <property type="evidence" value="ECO:0007669"/>
    <property type="project" value="UniProtKB-KW"/>
</dbReference>
<dbReference type="GO" id="GO:0000150">
    <property type="term" value="F:DNA strand exchange activity"/>
    <property type="evidence" value="ECO:0007669"/>
    <property type="project" value="InterPro"/>
</dbReference>
<keyword evidence="1" id="KW-0229">DNA integration</keyword>
<evidence type="ECO:0000256" key="4">
    <source>
        <dbReference type="PIRSR" id="PIRSR606118-50"/>
    </source>
</evidence>
<dbReference type="EMBL" id="MFUE01000010">
    <property type="protein sequence ID" value="OGI77798.1"/>
    <property type="molecule type" value="Genomic_DNA"/>
</dbReference>
<dbReference type="GO" id="GO:0015074">
    <property type="term" value="P:DNA integration"/>
    <property type="evidence" value="ECO:0007669"/>
    <property type="project" value="UniProtKB-KW"/>
</dbReference>
<dbReference type="Proteomes" id="UP000177777">
    <property type="component" value="Unassembled WGS sequence"/>
</dbReference>
<keyword evidence="3" id="KW-0233">DNA recombination</keyword>
<gene>
    <name evidence="8" type="ORF">A3D42_00665</name>
</gene>
<dbReference type="STRING" id="1801754.A3D42_00665"/>
<feature type="domain" description="Recombinase" evidence="7">
    <location>
        <begin position="157"/>
        <end position="297"/>
    </location>
</feature>
<dbReference type="PANTHER" id="PTHR30461">
    <property type="entry name" value="DNA-INVERTASE FROM LAMBDOID PROPHAGE"/>
    <property type="match status" value="1"/>
</dbReference>
<dbReference type="Pfam" id="PF00239">
    <property type="entry name" value="Resolvase"/>
    <property type="match status" value="1"/>
</dbReference>
<evidence type="ECO:0000313" key="9">
    <source>
        <dbReference type="Proteomes" id="UP000177777"/>
    </source>
</evidence>
<dbReference type="InterPro" id="IPR036162">
    <property type="entry name" value="Resolvase-like_N_sf"/>
</dbReference>
<dbReference type="InterPro" id="IPR006119">
    <property type="entry name" value="Resolv_N"/>
</dbReference>
<evidence type="ECO:0000259" key="7">
    <source>
        <dbReference type="PROSITE" id="PS51737"/>
    </source>
</evidence>
<dbReference type="CDD" id="cd00338">
    <property type="entry name" value="Ser_Recombinase"/>
    <property type="match status" value="1"/>
</dbReference>
<dbReference type="PROSITE" id="PS00397">
    <property type="entry name" value="RECOMBINASES_1"/>
    <property type="match status" value="1"/>
</dbReference>
<comment type="caution">
    <text evidence="8">The sequence shown here is derived from an EMBL/GenBank/DDBJ whole genome shotgun (WGS) entry which is preliminary data.</text>
</comment>
<proteinExistence type="predicted"/>
<feature type="domain" description="Resolvase/invertase-type recombinase catalytic" evidence="6">
    <location>
        <begin position="3"/>
        <end position="148"/>
    </location>
</feature>
<evidence type="ECO:0000256" key="3">
    <source>
        <dbReference type="ARBA" id="ARBA00023172"/>
    </source>
</evidence>
<evidence type="ECO:0000256" key="5">
    <source>
        <dbReference type="PROSITE-ProRule" id="PRU10137"/>
    </source>
</evidence>
<reference evidence="8 9" key="1">
    <citation type="journal article" date="2016" name="Nat. Commun.">
        <title>Thousands of microbial genomes shed light on interconnected biogeochemical processes in an aquifer system.</title>
        <authorList>
            <person name="Anantharaman K."/>
            <person name="Brown C.T."/>
            <person name="Hug L.A."/>
            <person name="Sharon I."/>
            <person name="Castelle C.J."/>
            <person name="Probst A.J."/>
            <person name="Thomas B.C."/>
            <person name="Singh A."/>
            <person name="Wilkins M.J."/>
            <person name="Karaoz U."/>
            <person name="Brodie E.L."/>
            <person name="Williams K.H."/>
            <person name="Hubbard S.S."/>
            <person name="Banfield J.F."/>
        </authorList>
    </citation>
    <scope>NUCLEOTIDE SEQUENCE [LARGE SCALE GENOMIC DNA]</scope>
</reference>
<sequence>MKRAVLYARVSSDMQKKEGTVESQVVELRKQILKDGNILVKEYVDEGYEGPRLDRPGLEMMRQDLKKDVFETIYFLAADRIAREVTLQTIIIEEIIKNNKQLIINGKDYIKNPENTFSLQVLGAVAQLERAKIAERVGRGKALKLSKGYHPGRGWNIFGYNYVHKKPETESATLEINEREAKIVRLIFEIYANSKEGMHMITRMLEDQGHLTKTGKKLWRVGIIKNMLRNHAYIGMMYFNKLETITEYANPFYGIKVTSKKIRRRDKSQWVGVKVPAIVSKEIFNKVQDKIDYYRKKYRNPRIPQLLSNLMRCGCCGGSCYAYRRYYVDKRSKPHKVYHRASYKCNWTVRILQHSIKSKLRKCDNNEIKTSIIEEKVFKLFENIVVKPELLKENMDIFKTGGKTEQNKLQRQLKKLDSAIKNMSASKKRVLELYAEGNIGRADYSKKNMEYDSELARLATEKVELVKQIPLLHKPVVIDMSIAHYCDEVRSRIRQCKDFETYRQFFLDYIDHVVYYKNLVELHAYVPIKSATQNEDEVETKIEYKIITEIEWAERFANYHKKTNGSRISVMDFNSLVGESKRRMRDVPLFSKEKLTQ</sequence>
<dbReference type="SUPFAM" id="SSF53041">
    <property type="entry name" value="Resolvase-like"/>
    <property type="match status" value="1"/>
</dbReference>
<dbReference type="PROSITE" id="PS51737">
    <property type="entry name" value="RECOMBINASE_DNA_BIND"/>
    <property type="match status" value="1"/>
</dbReference>
<evidence type="ECO:0000259" key="6">
    <source>
        <dbReference type="PROSITE" id="PS51736"/>
    </source>
</evidence>
<dbReference type="PANTHER" id="PTHR30461:SF23">
    <property type="entry name" value="DNA RECOMBINASE-RELATED"/>
    <property type="match status" value="1"/>
</dbReference>
<dbReference type="InterPro" id="IPR011109">
    <property type="entry name" value="DNA_bind_recombinase_dom"/>
</dbReference>
<feature type="active site" description="O-(5'-phospho-DNA)-serine intermediate" evidence="4 5">
    <location>
        <position position="11"/>
    </location>
</feature>
<accession>A0A1F6W797</accession>
<dbReference type="InterPro" id="IPR038109">
    <property type="entry name" value="DNA_bind_recomb_sf"/>
</dbReference>
<evidence type="ECO:0008006" key="10">
    <source>
        <dbReference type="Google" id="ProtNLM"/>
    </source>
</evidence>
<evidence type="ECO:0000256" key="2">
    <source>
        <dbReference type="ARBA" id="ARBA00023125"/>
    </source>
</evidence>
<dbReference type="Gene3D" id="3.40.50.1390">
    <property type="entry name" value="Resolvase, N-terminal catalytic domain"/>
    <property type="match status" value="1"/>
</dbReference>
<dbReference type="PROSITE" id="PS51736">
    <property type="entry name" value="RECOMBINASES_3"/>
    <property type="match status" value="1"/>
</dbReference>
<dbReference type="AlphaFoldDB" id="A0A1F6W797"/>
<dbReference type="SMART" id="SM00857">
    <property type="entry name" value="Resolvase"/>
    <property type="match status" value="1"/>
</dbReference>
<dbReference type="InterPro" id="IPR050639">
    <property type="entry name" value="SSR_resolvase"/>
</dbReference>
<evidence type="ECO:0000313" key="8">
    <source>
        <dbReference type="EMBL" id="OGI77798.1"/>
    </source>
</evidence>
<dbReference type="Gene3D" id="3.90.1750.20">
    <property type="entry name" value="Putative Large Serine Recombinase, Chain B, Domain 2"/>
    <property type="match status" value="1"/>
</dbReference>
<dbReference type="InterPro" id="IPR006118">
    <property type="entry name" value="Recombinase_CS"/>
</dbReference>
<keyword evidence="2" id="KW-0238">DNA-binding</keyword>